<dbReference type="PANTHER" id="PTHR33048:SF47">
    <property type="entry name" value="INTEGRAL MEMBRANE PROTEIN-RELATED"/>
    <property type="match status" value="1"/>
</dbReference>
<dbReference type="PANTHER" id="PTHR33048">
    <property type="entry name" value="PTH11-LIKE INTEGRAL MEMBRANE PROTEIN (AFU_ORTHOLOGUE AFUA_5G11245)"/>
    <property type="match status" value="1"/>
</dbReference>
<evidence type="ECO:0000259" key="8">
    <source>
        <dbReference type="Pfam" id="PF20684"/>
    </source>
</evidence>
<feature type="transmembrane region" description="Helical" evidence="7">
    <location>
        <begin position="201"/>
        <end position="226"/>
    </location>
</feature>
<evidence type="ECO:0000256" key="4">
    <source>
        <dbReference type="ARBA" id="ARBA00023136"/>
    </source>
</evidence>
<organism evidence="9 10">
    <name type="scientific">Stachybotrys elegans</name>
    <dbReference type="NCBI Taxonomy" id="80388"/>
    <lineage>
        <taxon>Eukaryota</taxon>
        <taxon>Fungi</taxon>
        <taxon>Dikarya</taxon>
        <taxon>Ascomycota</taxon>
        <taxon>Pezizomycotina</taxon>
        <taxon>Sordariomycetes</taxon>
        <taxon>Hypocreomycetidae</taxon>
        <taxon>Hypocreales</taxon>
        <taxon>Stachybotryaceae</taxon>
        <taxon>Stachybotrys</taxon>
    </lineage>
</organism>
<reference evidence="9" key="1">
    <citation type="journal article" date="2021" name="Nat. Commun.">
        <title>Genetic determinants of endophytism in the Arabidopsis root mycobiome.</title>
        <authorList>
            <person name="Mesny F."/>
            <person name="Miyauchi S."/>
            <person name="Thiergart T."/>
            <person name="Pickel B."/>
            <person name="Atanasova L."/>
            <person name="Karlsson M."/>
            <person name="Huettel B."/>
            <person name="Barry K.W."/>
            <person name="Haridas S."/>
            <person name="Chen C."/>
            <person name="Bauer D."/>
            <person name="Andreopoulos W."/>
            <person name="Pangilinan J."/>
            <person name="LaButti K."/>
            <person name="Riley R."/>
            <person name="Lipzen A."/>
            <person name="Clum A."/>
            <person name="Drula E."/>
            <person name="Henrissat B."/>
            <person name="Kohler A."/>
            <person name="Grigoriev I.V."/>
            <person name="Martin F.M."/>
            <person name="Hacquard S."/>
        </authorList>
    </citation>
    <scope>NUCLEOTIDE SEQUENCE</scope>
    <source>
        <strain evidence="9">MPI-CAGE-CH-0235</strain>
    </source>
</reference>
<evidence type="ECO:0000256" key="6">
    <source>
        <dbReference type="SAM" id="MobiDB-lite"/>
    </source>
</evidence>
<evidence type="ECO:0000256" key="5">
    <source>
        <dbReference type="ARBA" id="ARBA00038359"/>
    </source>
</evidence>
<comment type="subcellular location">
    <subcellularLocation>
        <location evidence="1">Membrane</location>
        <topology evidence="1">Multi-pass membrane protein</topology>
    </subcellularLocation>
</comment>
<keyword evidence="10" id="KW-1185">Reference proteome</keyword>
<dbReference type="InterPro" id="IPR049326">
    <property type="entry name" value="Rhodopsin_dom_fungi"/>
</dbReference>
<feature type="region of interest" description="Disordered" evidence="6">
    <location>
        <begin position="397"/>
        <end position="427"/>
    </location>
</feature>
<feature type="transmembrane region" description="Helical" evidence="7">
    <location>
        <begin position="155"/>
        <end position="174"/>
    </location>
</feature>
<feature type="transmembrane region" description="Helical" evidence="7">
    <location>
        <begin position="117"/>
        <end position="143"/>
    </location>
</feature>
<evidence type="ECO:0000313" key="10">
    <source>
        <dbReference type="Proteomes" id="UP000813444"/>
    </source>
</evidence>
<accession>A0A8K0T0X9</accession>
<dbReference type="InterPro" id="IPR052337">
    <property type="entry name" value="SAT4-like"/>
</dbReference>
<evidence type="ECO:0000313" key="9">
    <source>
        <dbReference type="EMBL" id="KAH7329690.1"/>
    </source>
</evidence>
<dbReference type="EMBL" id="JAGPNK010000001">
    <property type="protein sequence ID" value="KAH7329690.1"/>
    <property type="molecule type" value="Genomic_DNA"/>
</dbReference>
<feature type="transmembrane region" description="Helical" evidence="7">
    <location>
        <begin position="238"/>
        <end position="260"/>
    </location>
</feature>
<keyword evidence="3 7" id="KW-1133">Transmembrane helix</keyword>
<evidence type="ECO:0000256" key="1">
    <source>
        <dbReference type="ARBA" id="ARBA00004141"/>
    </source>
</evidence>
<evidence type="ECO:0000256" key="7">
    <source>
        <dbReference type="SAM" id="Phobius"/>
    </source>
</evidence>
<feature type="transmembrane region" description="Helical" evidence="7">
    <location>
        <begin position="67"/>
        <end position="92"/>
    </location>
</feature>
<evidence type="ECO:0000256" key="2">
    <source>
        <dbReference type="ARBA" id="ARBA00022692"/>
    </source>
</evidence>
<dbReference type="GO" id="GO:0016020">
    <property type="term" value="C:membrane"/>
    <property type="evidence" value="ECO:0007669"/>
    <property type="project" value="UniProtKB-SubCell"/>
</dbReference>
<sequence>MSFTIRQSPPQGPSETPGPVIIPTSHADISQTAFYVLNWIFLGLCTLGFAVRAFIRLACFRHLLLEDYLMLLALIVHSAEAALIELFVGYAYDLESAQKGNMSKAAQPGFLDNSKQALVALGVSINLAIIGILLIKVNFLLFFRRLSSRMPWAVVAWWAVLLFTIGGAAAQIGMQEFTCFFGDVEDIFSHRCTSIETIRRVFINAIVSVVLDAVADFLIILFPVTILWSTRLSMRRKLLLTSIFCIVFLTIAITVVRGSVFHDAYDNSGSGKILSATFLWFWFYCEFTVAYLVACIVSFRTLFVQRENRSKDRYEKEQRRKAIYNSAMRRRGWRGRASAWRESILETCKTLEGWSGSEGETLYPNRGLPDPPIGLMTVDFNDDASWTKNIPTTTTILGRGVPRSVSAQSLLEPQPTHPPGSEAPFGS</sequence>
<comment type="caution">
    <text evidence="9">The sequence shown here is derived from an EMBL/GenBank/DDBJ whole genome shotgun (WGS) entry which is preliminary data.</text>
</comment>
<gene>
    <name evidence="9" type="ORF">B0I35DRAFT_474258</name>
</gene>
<dbReference type="Proteomes" id="UP000813444">
    <property type="component" value="Unassembled WGS sequence"/>
</dbReference>
<comment type="similarity">
    <text evidence="5">Belongs to the SAT4 family.</text>
</comment>
<feature type="transmembrane region" description="Helical" evidence="7">
    <location>
        <begin position="280"/>
        <end position="303"/>
    </location>
</feature>
<dbReference type="Pfam" id="PF20684">
    <property type="entry name" value="Fung_rhodopsin"/>
    <property type="match status" value="1"/>
</dbReference>
<proteinExistence type="inferred from homology"/>
<evidence type="ECO:0000256" key="3">
    <source>
        <dbReference type="ARBA" id="ARBA00022989"/>
    </source>
</evidence>
<dbReference type="AlphaFoldDB" id="A0A8K0T0X9"/>
<keyword evidence="2 7" id="KW-0812">Transmembrane</keyword>
<protein>
    <recommendedName>
        <fullName evidence="8">Rhodopsin domain-containing protein</fullName>
    </recommendedName>
</protein>
<name>A0A8K0T0X9_9HYPO</name>
<dbReference type="OrthoDB" id="5329176at2759"/>
<feature type="transmembrane region" description="Helical" evidence="7">
    <location>
        <begin position="33"/>
        <end position="55"/>
    </location>
</feature>
<feature type="domain" description="Rhodopsin" evidence="8">
    <location>
        <begin position="52"/>
        <end position="304"/>
    </location>
</feature>
<keyword evidence="4 7" id="KW-0472">Membrane</keyword>